<reference evidence="2 3" key="1">
    <citation type="journal article" date="2021" name="Commun. Biol.">
        <title>The genome of Shorea leprosula (Dipterocarpaceae) highlights the ecological relevance of drought in aseasonal tropical rainforests.</title>
        <authorList>
            <person name="Ng K.K.S."/>
            <person name="Kobayashi M.J."/>
            <person name="Fawcett J.A."/>
            <person name="Hatakeyama M."/>
            <person name="Paape T."/>
            <person name="Ng C.H."/>
            <person name="Ang C.C."/>
            <person name="Tnah L.H."/>
            <person name="Lee C.T."/>
            <person name="Nishiyama T."/>
            <person name="Sese J."/>
            <person name="O'Brien M.J."/>
            <person name="Copetti D."/>
            <person name="Mohd Noor M.I."/>
            <person name="Ong R.C."/>
            <person name="Putra M."/>
            <person name="Sireger I.Z."/>
            <person name="Indrioko S."/>
            <person name="Kosugi Y."/>
            <person name="Izuno A."/>
            <person name="Isagi Y."/>
            <person name="Lee S.L."/>
            <person name="Shimizu K.K."/>
        </authorList>
    </citation>
    <scope>NUCLEOTIDE SEQUENCE [LARGE SCALE GENOMIC DNA]</scope>
    <source>
        <strain evidence="2">214</strain>
    </source>
</reference>
<dbReference type="Proteomes" id="UP001054252">
    <property type="component" value="Unassembled WGS sequence"/>
</dbReference>
<organism evidence="2 3">
    <name type="scientific">Rubroshorea leprosula</name>
    <dbReference type="NCBI Taxonomy" id="152421"/>
    <lineage>
        <taxon>Eukaryota</taxon>
        <taxon>Viridiplantae</taxon>
        <taxon>Streptophyta</taxon>
        <taxon>Embryophyta</taxon>
        <taxon>Tracheophyta</taxon>
        <taxon>Spermatophyta</taxon>
        <taxon>Magnoliopsida</taxon>
        <taxon>eudicotyledons</taxon>
        <taxon>Gunneridae</taxon>
        <taxon>Pentapetalae</taxon>
        <taxon>rosids</taxon>
        <taxon>malvids</taxon>
        <taxon>Malvales</taxon>
        <taxon>Dipterocarpaceae</taxon>
        <taxon>Rubroshorea</taxon>
    </lineage>
</organism>
<sequence>MSGGPMSSACSRGTVGRRAQSNAVDLGNQEGKKGRGPNKAKKGPKTPDERPLIQFSPNRQFLDVEVPRLITTLWKRFYDGDYFTYELFPEEKRVQVWEQFKAHYKWLVQEEDAVRKAFLSLMKKRWSNNMKDERDKWRKDSDYKPIWVPDHLWPNLCTYWDSPEFASLSGRGKKNRGSGDRVTHTIGSVSFDVHEERMTKAVGGVRPGHQDLYRETHTMRKGVPQGEEAPWCGEKHRARHDRETMERMRTKIDHVKEEREVMKRIMEEMGRMQSCLSQQFATFNAYGMRPPMVGPSFPQAGQAFPPIGTSCPPVGPSFQHDMSMQLPMEHGIPIGNVAR</sequence>
<protein>
    <recommendedName>
        <fullName evidence="4">Transposase, Ptta/En/Spm, plant</fullName>
    </recommendedName>
</protein>
<evidence type="ECO:0008006" key="4">
    <source>
        <dbReference type="Google" id="ProtNLM"/>
    </source>
</evidence>
<feature type="compositionally biased region" description="Basic residues" evidence="1">
    <location>
        <begin position="34"/>
        <end position="44"/>
    </location>
</feature>
<accession>A0AAV5J5F4</accession>
<dbReference type="AlphaFoldDB" id="A0AAV5J5F4"/>
<dbReference type="GO" id="GO:0032196">
    <property type="term" value="P:transposition"/>
    <property type="evidence" value="ECO:0007669"/>
    <property type="project" value="InterPro"/>
</dbReference>
<keyword evidence="3" id="KW-1185">Reference proteome</keyword>
<gene>
    <name evidence="2" type="ORF">SLEP1_g17610</name>
</gene>
<dbReference type="PANTHER" id="PTHR33157:SF12">
    <property type="entry name" value="TRANSPOSASE TNP1_EN_SPM-LIKE DOMAIN-CONTAINING PROTEIN"/>
    <property type="match status" value="1"/>
</dbReference>
<proteinExistence type="predicted"/>
<evidence type="ECO:0000256" key="1">
    <source>
        <dbReference type="SAM" id="MobiDB-lite"/>
    </source>
</evidence>
<evidence type="ECO:0000313" key="3">
    <source>
        <dbReference type="Proteomes" id="UP001054252"/>
    </source>
</evidence>
<dbReference type="InterPro" id="IPR004252">
    <property type="entry name" value="Probable_transposase_24"/>
</dbReference>
<dbReference type="PANTHER" id="PTHR33157">
    <property type="entry name" value="AUTONOMOUS TRANSPOSABLE ELEMENT EN-1 MOSAIC PROTEIN-RELATED"/>
    <property type="match status" value="1"/>
</dbReference>
<comment type="caution">
    <text evidence="2">The sequence shown here is derived from an EMBL/GenBank/DDBJ whole genome shotgun (WGS) entry which is preliminary data.</text>
</comment>
<evidence type="ECO:0000313" key="2">
    <source>
        <dbReference type="EMBL" id="GKV05623.1"/>
    </source>
</evidence>
<dbReference type="InterPro" id="IPR039266">
    <property type="entry name" value="EN-1/SPM"/>
</dbReference>
<dbReference type="Pfam" id="PF03004">
    <property type="entry name" value="Transposase_24"/>
    <property type="match status" value="1"/>
</dbReference>
<feature type="region of interest" description="Disordered" evidence="1">
    <location>
        <begin position="1"/>
        <end position="52"/>
    </location>
</feature>
<name>A0AAV5J5F4_9ROSI</name>
<feature type="region of interest" description="Disordered" evidence="1">
    <location>
        <begin position="223"/>
        <end position="243"/>
    </location>
</feature>
<dbReference type="EMBL" id="BPVZ01000024">
    <property type="protein sequence ID" value="GKV05623.1"/>
    <property type="molecule type" value="Genomic_DNA"/>
</dbReference>